<comment type="subcellular location">
    <subcellularLocation>
        <location evidence="13">Cytoplasm</location>
    </subcellularLocation>
</comment>
<evidence type="ECO:0000256" key="2">
    <source>
        <dbReference type="ARBA" id="ARBA00022490"/>
    </source>
</evidence>
<feature type="binding site" evidence="13">
    <location>
        <position position="118"/>
    </location>
    <ligand>
        <name>[4Fe-4S] cluster</name>
        <dbReference type="ChEBI" id="CHEBI:49883"/>
    </ligand>
</feature>
<evidence type="ECO:0000256" key="13">
    <source>
        <dbReference type="HAMAP-Rule" id="MF_01850"/>
    </source>
</evidence>
<comment type="catalytic activity">
    <reaction evidence="13">
        <text>cytidine(32) in tRNA + S-sulfanyl-L-cysteinyl-[cysteine desulfurase] + AH2 + ATP = 2-thiocytidine(32) in tRNA + L-cysteinyl-[cysteine desulfurase] + A + AMP + diphosphate + H(+)</text>
        <dbReference type="Rhea" id="RHEA:57048"/>
        <dbReference type="Rhea" id="RHEA-COMP:10288"/>
        <dbReference type="Rhea" id="RHEA-COMP:12157"/>
        <dbReference type="Rhea" id="RHEA-COMP:12158"/>
        <dbReference type="Rhea" id="RHEA-COMP:14821"/>
        <dbReference type="ChEBI" id="CHEBI:13193"/>
        <dbReference type="ChEBI" id="CHEBI:15378"/>
        <dbReference type="ChEBI" id="CHEBI:17499"/>
        <dbReference type="ChEBI" id="CHEBI:29950"/>
        <dbReference type="ChEBI" id="CHEBI:30616"/>
        <dbReference type="ChEBI" id="CHEBI:33019"/>
        <dbReference type="ChEBI" id="CHEBI:61963"/>
        <dbReference type="ChEBI" id="CHEBI:82748"/>
        <dbReference type="ChEBI" id="CHEBI:141453"/>
        <dbReference type="ChEBI" id="CHEBI:456215"/>
    </reaction>
</comment>
<feature type="domain" description="tRNA(Ile)-lysidine/2-thiocytidine synthase N-terminal" evidence="14">
    <location>
        <begin position="38"/>
        <end position="200"/>
    </location>
</feature>
<evidence type="ECO:0000259" key="14">
    <source>
        <dbReference type="Pfam" id="PF01171"/>
    </source>
</evidence>
<keyword evidence="5 13" id="KW-0819">tRNA processing</keyword>
<dbReference type="PANTHER" id="PTHR43686:SF1">
    <property type="entry name" value="AMINOTRAN_5 DOMAIN-CONTAINING PROTEIN"/>
    <property type="match status" value="1"/>
</dbReference>
<keyword evidence="3 13" id="KW-0820">tRNA-binding</keyword>
<dbReference type="InterPro" id="IPR011063">
    <property type="entry name" value="TilS/TtcA_N"/>
</dbReference>
<keyword evidence="12 13" id="KW-0411">Iron-sulfur</keyword>
<evidence type="ECO:0000256" key="7">
    <source>
        <dbReference type="ARBA" id="ARBA00022741"/>
    </source>
</evidence>
<evidence type="ECO:0000256" key="3">
    <source>
        <dbReference type="ARBA" id="ARBA00022555"/>
    </source>
</evidence>
<dbReference type="NCBIfam" id="NF007972">
    <property type="entry name" value="PRK10696.1"/>
    <property type="match status" value="1"/>
</dbReference>
<reference evidence="15" key="1">
    <citation type="submission" date="2022-08" db="EMBL/GenBank/DDBJ databases">
        <authorList>
            <person name="Dzunkova M."/>
            <person name="La Clair J."/>
            <person name="Tyml T."/>
            <person name="Doud D."/>
            <person name="Schulz F."/>
            <person name="Piquer S."/>
            <person name="Porcel Sanchis D."/>
            <person name="Osborn A."/>
            <person name="Robinson D."/>
            <person name="Louie K.B."/>
            <person name="Bowen B.P."/>
            <person name="Bowers R."/>
            <person name="Lee J."/>
            <person name="Arnau Llombart V."/>
            <person name="Diaz Villanueva W."/>
            <person name="Gosliner T."/>
            <person name="Northen T."/>
            <person name="Cheng J.-F."/>
            <person name="Burkart M.D."/>
            <person name="Woyke T."/>
        </authorList>
    </citation>
    <scope>NUCLEOTIDE SEQUENCE</scope>
    <source>
        <strain evidence="15">Df01</strain>
    </source>
</reference>
<comment type="cofactor">
    <cofactor evidence="13">
        <name>Mg(2+)</name>
        <dbReference type="ChEBI" id="CHEBI:18420"/>
    </cofactor>
</comment>
<evidence type="ECO:0000256" key="1">
    <source>
        <dbReference type="ARBA" id="ARBA00022485"/>
    </source>
</evidence>
<dbReference type="HAMAP" id="MF_01850">
    <property type="entry name" value="TtcA"/>
    <property type="match status" value="1"/>
</dbReference>
<keyword evidence="10 13" id="KW-0694">RNA-binding</keyword>
<feature type="binding site" evidence="13">
    <location>
        <position position="209"/>
    </location>
    <ligand>
        <name>[4Fe-4S] cluster</name>
        <dbReference type="ChEBI" id="CHEBI:49883"/>
    </ligand>
</feature>
<comment type="miscellaneous">
    <text evidence="13">The thiolation reaction likely consists of two steps: a first activation step by ATP to form an adenylated intermediate of the target base of tRNA, and a second nucleophilic substitution step of the sulfur (S) atom supplied by the hydrosulfide attached to the Fe-S cluster.</text>
</comment>
<keyword evidence="2 13" id="KW-0963">Cytoplasm</keyword>
<comment type="subunit">
    <text evidence="13">Homodimer.</text>
</comment>
<accession>A0ABT7QLS9</accession>
<dbReference type="Gene3D" id="3.40.50.620">
    <property type="entry name" value="HUPs"/>
    <property type="match status" value="1"/>
</dbReference>
<protein>
    <recommendedName>
        <fullName evidence="13">tRNA-cytidine(32) 2-sulfurtransferase</fullName>
        <ecNumber evidence="13">2.8.1.-</ecNumber>
    </recommendedName>
    <alternativeName>
        <fullName evidence="13">Two-thiocytidine biosynthesis protein A</fullName>
    </alternativeName>
    <alternativeName>
        <fullName evidence="13">tRNA 2-thiocytidine biosynthesis protein TtcA</fullName>
    </alternativeName>
</protein>
<dbReference type="InterPro" id="IPR035107">
    <property type="entry name" value="tRNA_thiolation_TtcA_Ctu1"/>
</dbReference>
<dbReference type="PANTHER" id="PTHR43686">
    <property type="entry name" value="SULFURTRANSFERASE-RELATED"/>
    <property type="match status" value="1"/>
</dbReference>
<feature type="short sequence motif" description="PP-loop motif" evidence="13">
    <location>
        <begin position="43"/>
        <end position="48"/>
    </location>
</feature>
<sequence>MADLRKQAHQAGILQQRLRREISRAITDYAMVEEGDRVMACLSGGKDSHAMLDVLLALRARAPVNFDIVAVVVDQGHPGFDSSLLERYFEKIKVPFRIVFQDTYTVVKRVIPDGATTCGLCSRLRRGILYRVAGEEGATKIALGHHADDIMETFFMNLFFGGVLKAMPPRLSSDKDRHVVIRPLAYCRERDIADYAARREFPIIPCNLCGATGGGARASTKKMLNKWESQHPGRVQNIFRALQNVTPSHLLDGRLFDFIGAGNEADAVPLPPLQGEIIHVFS</sequence>
<dbReference type="CDD" id="cd24138">
    <property type="entry name" value="TtcA-like"/>
    <property type="match status" value="1"/>
</dbReference>
<evidence type="ECO:0000256" key="8">
    <source>
        <dbReference type="ARBA" id="ARBA00022840"/>
    </source>
</evidence>
<evidence type="ECO:0000256" key="6">
    <source>
        <dbReference type="ARBA" id="ARBA00022723"/>
    </source>
</evidence>
<evidence type="ECO:0000256" key="11">
    <source>
        <dbReference type="ARBA" id="ARBA00023004"/>
    </source>
</evidence>
<dbReference type="InterPro" id="IPR014729">
    <property type="entry name" value="Rossmann-like_a/b/a_fold"/>
</dbReference>
<evidence type="ECO:0000256" key="5">
    <source>
        <dbReference type="ARBA" id="ARBA00022694"/>
    </source>
</evidence>
<comment type="similarity">
    <text evidence="13">Belongs to the TtcA family.</text>
</comment>
<organism evidence="15 16">
    <name type="scientific">Candidatus Doriopsillibacter californiensis</name>
    <dbReference type="NCBI Taxonomy" id="2970740"/>
    <lineage>
        <taxon>Bacteria</taxon>
        <taxon>Pseudomonadati</taxon>
        <taxon>Pseudomonadota</taxon>
        <taxon>Gammaproteobacteria</taxon>
        <taxon>Candidatus Tethybacterales</taxon>
        <taxon>Candidatus Persebacteraceae</taxon>
        <taxon>Candidatus Doriopsillibacter</taxon>
    </lineage>
</organism>
<comment type="function">
    <text evidence="13">Catalyzes the ATP-dependent 2-thiolation of cytidine in position 32 of tRNA, to form 2-thiocytidine (s(2)C32). The sulfur atoms are provided by the cysteine/cysteine desulfurase (IscS) system.</text>
</comment>
<dbReference type="InterPro" id="IPR012089">
    <property type="entry name" value="tRNA_Cyd_32_2_STrfase"/>
</dbReference>
<evidence type="ECO:0000313" key="15">
    <source>
        <dbReference type="EMBL" id="MDM5147654.1"/>
    </source>
</evidence>
<keyword evidence="4 13" id="KW-0808">Transferase</keyword>
<proteinExistence type="inferred from homology"/>
<dbReference type="EC" id="2.8.1.-" evidence="13"/>
<dbReference type="SUPFAM" id="SSF52402">
    <property type="entry name" value="Adenine nucleotide alpha hydrolases-like"/>
    <property type="match status" value="1"/>
</dbReference>
<dbReference type="EMBL" id="JANQAO010000003">
    <property type="protein sequence ID" value="MDM5147654.1"/>
    <property type="molecule type" value="Genomic_DNA"/>
</dbReference>
<keyword evidence="16" id="KW-1185">Reference proteome</keyword>
<keyword evidence="11 13" id="KW-0408">Iron</keyword>
<dbReference type="GO" id="GO:0016740">
    <property type="term" value="F:transferase activity"/>
    <property type="evidence" value="ECO:0007669"/>
    <property type="project" value="UniProtKB-KW"/>
</dbReference>
<reference evidence="15" key="2">
    <citation type="journal article" date="2023" name="Microbiome">
        <title>Synthase-selected sorting approach identifies a beta-lactone synthase in a nudibranch symbiotic bacterium.</title>
        <authorList>
            <person name="Dzunkova M."/>
            <person name="La Clair J.J."/>
            <person name="Tyml T."/>
            <person name="Doud D."/>
            <person name="Schulz F."/>
            <person name="Piquer-Esteban S."/>
            <person name="Porcel Sanchis D."/>
            <person name="Osborn A."/>
            <person name="Robinson D."/>
            <person name="Louie K.B."/>
            <person name="Bowen B.P."/>
            <person name="Bowers R.M."/>
            <person name="Lee J."/>
            <person name="Arnau V."/>
            <person name="Diaz-Villanueva W."/>
            <person name="Stepanauskas R."/>
            <person name="Gosliner T."/>
            <person name="Date S.V."/>
            <person name="Northen T.R."/>
            <person name="Cheng J.F."/>
            <person name="Burkart M.D."/>
            <person name="Woyke T."/>
        </authorList>
    </citation>
    <scope>NUCLEOTIDE SEQUENCE</scope>
    <source>
        <strain evidence="15">Df01</strain>
    </source>
</reference>
<dbReference type="Pfam" id="PF01171">
    <property type="entry name" value="ATP_bind_3"/>
    <property type="match status" value="1"/>
</dbReference>
<feature type="binding site" evidence="13">
    <location>
        <position position="121"/>
    </location>
    <ligand>
        <name>[4Fe-4S] cluster</name>
        <dbReference type="ChEBI" id="CHEBI:49883"/>
    </ligand>
</feature>
<keyword evidence="7 13" id="KW-0547">Nucleotide-binding</keyword>
<keyword evidence="1 13" id="KW-0004">4Fe-4S</keyword>
<keyword evidence="6 13" id="KW-0479">Metal-binding</keyword>
<name>A0ABT7QLS9_9GAMM</name>
<keyword evidence="9 13" id="KW-0460">Magnesium</keyword>
<dbReference type="Proteomes" id="UP001168167">
    <property type="component" value="Unassembled WGS sequence"/>
</dbReference>
<evidence type="ECO:0000313" key="16">
    <source>
        <dbReference type="Proteomes" id="UP001168167"/>
    </source>
</evidence>
<evidence type="ECO:0000256" key="12">
    <source>
        <dbReference type="ARBA" id="ARBA00023014"/>
    </source>
</evidence>
<evidence type="ECO:0000256" key="4">
    <source>
        <dbReference type="ARBA" id="ARBA00022679"/>
    </source>
</evidence>
<comment type="cofactor">
    <cofactor evidence="13">
        <name>[4Fe-4S] cluster</name>
        <dbReference type="ChEBI" id="CHEBI:49883"/>
    </cofactor>
    <text evidence="13">Binds 1 [4Fe-4S] cluster per subunit. The cluster is chelated by three Cys residues, the fourth Fe has a free coordination site that may bind a sulfur atom transferred from the persulfide of IscS.</text>
</comment>
<comment type="caution">
    <text evidence="15">The sequence shown here is derived from an EMBL/GenBank/DDBJ whole genome shotgun (WGS) entry which is preliminary data.</text>
</comment>
<gene>
    <name evidence="13 15" type="primary">ttcA</name>
    <name evidence="15" type="ORF">NQX30_04625</name>
</gene>
<dbReference type="PIRSF" id="PIRSF004976">
    <property type="entry name" value="ATPase_YdaO"/>
    <property type="match status" value="1"/>
</dbReference>
<keyword evidence="8 13" id="KW-0067">ATP-binding</keyword>
<evidence type="ECO:0000256" key="10">
    <source>
        <dbReference type="ARBA" id="ARBA00022884"/>
    </source>
</evidence>
<comment type="pathway">
    <text evidence="13">tRNA modification.</text>
</comment>
<evidence type="ECO:0000256" key="9">
    <source>
        <dbReference type="ARBA" id="ARBA00022842"/>
    </source>
</evidence>